<keyword evidence="1" id="KW-0472">Membrane</keyword>
<proteinExistence type="predicted"/>
<dbReference type="RefSeq" id="WP_108384002.1">
    <property type="nucleotide sequence ID" value="NZ_CP028858.1"/>
</dbReference>
<dbReference type="GeneID" id="36513465"/>
<keyword evidence="1" id="KW-0812">Transmembrane</keyword>
<dbReference type="Pfam" id="PF26161">
    <property type="entry name" value="DUF8044"/>
    <property type="match status" value="1"/>
</dbReference>
<sequence>MSTHRRTGFVTGVVGWTAALLVVLVALDAYSAELFFVVALIGLLVVTELTAPVAVRPPWRRRVRWLVVAGLVVFGLIVLRRVLTILEGSL</sequence>
<keyword evidence="1" id="KW-1133">Transmembrane helix</keyword>
<accession>A0A2R4X426</accession>
<reference evidence="2 3" key="1">
    <citation type="submission" date="2018-04" db="EMBL/GenBank/DDBJ databases">
        <title>Halococcoides cellulosivorans gen. nov., sp. nov., an extremely halophilic cellulose-utilizing haloarchaeon from hypersaline lakes.</title>
        <authorList>
            <person name="Sorokin D.Y."/>
            <person name="Toshchakov S.V."/>
            <person name="Samarov N.I."/>
            <person name="Korzhenkov A."/>
            <person name="Kublanov I.V."/>
        </authorList>
    </citation>
    <scope>NUCLEOTIDE SEQUENCE [LARGE SCALE GENOMIC DNA]</scope>
    <source>
        <strain evidence="2 3">HArcel1</strain>
    </source>
</reference>
<dbReference type="EMBL" id="CP028858">
    <property type="protein sequence ID" value="AWB28554.1"/>
    <property type="molecule type" value="Genomic_DNA"/>
</dbReference>
<protein>
    <submittedName>
        <fullName evidence="2">Uncharacterized protein</fullName>
    </submittedName>
</protein>
<feature type="transmembrane region" description="Helical" evidence="1">
    <location>
        <begin position="7"/>
        <end position="27"/>
    </location>
</feature>
<organism evidence="2 3">
    <name type="scientific">Halococcoides cellulosivorans</name>
    <dbReference type="NCBI Taxonomy" id="1679096"/>
    <lineage>
        <taxon>Archaea</taxon>
        <taxon>Methanobacteriati</taxon>
        <taxon>Methanobacteriota</taxon>
        <taxon>Stenosarchaea group</taxon>
        <taxon>Halobacteria</taxon>
        <taxon>Halobacteriales</taxon>
        <taxon>Haloarculaceae</taxon>
        <taxon>Halococcoides</taxon>
    </lineage>
</organism>
<evidence type="ECO:0000313" key="3">
    <source>
        <dbReference type="Proteomes" id="UP000244727"/>
    </source>
</evidence>
<dbReference type="Proteomes" id="UP000244727">
    <property type="component" value="Chromosome"/>
</dbReference>
<dbReference type="InterPro" id="IPR058357">
    <property type="entry name" value="DUF8044"/>
</dbReference>
<gene>
    <name evidence="2" type="ORF">HARCEL1_13120</name>
</gene>
<dbReference type="KEGG" id="harc:HARCEL1_13120"/>
<name>A0A2R4X426_9EURY</name>
<dbReference type="AlphaFoldDB" id="A0A2R4X426"/>
<feature type="transmembrane region" description="Helical" evidence="1">
    <location>
        <begin position="63"/>
        <end position="83"/>
    </location>
</feature>
<keyword evidence="3" id="KW-1185">Reference proteome</keyword>
<evidence type="ECO:0000256" key="1">
    <source>
        <dbReference type="SAM" id="Phobius"/>
    </source>
</evidence>
<feature type="transmembrane region" description="Helical" evidence="1">
    <location>
        <begin position="33"/>
        <end position="51"/>
    </location>
</feature>
<evidence type="ECO:0000313" key="2">
    <source>
        <dbReference type="EMBL" id="AWB28554.1"/>
    </source>
</evidence>